<dbReference type="AlphaFoldDB" id="A0A090N8U6"/>
<evidence type="ECO:0000313" key="2">
    <source>
        <dbReference type="Proteomes" id="UP000035762"/>
    </source>
</evidence>
<evidence type="ECO:0000313" key="1">
    <source>
        <dbReference type="EMBL" id="CEG10543.1"/>
    </source>
</evidence>
<protein>
    <submittedName>
        <fullName evidence="1">Uncharacterized protein</fullName>
    </submittedName>
</protein>
<gene>
    <name evidence="1" type="ORF">BN961_03983</name>
</gene>
<reference evidence="1 2" key="1">
    <citation type="journal article" date="2014" name="Genome Announc.">
        <title>Genome Sequence of Afipia felis Strain 76713, Isolated in Hospital Water Using an Amoeba Co-Culture Procedure.</title>
        <authorList>
            <person name="Benamar S."/>
            <person name="La Scola B."/>
            <person name="Croce O."/>
        </authorList>
    </citation>
    <scope>NUCLEOTIDE SEQUENCE [LARGE SCALE GENOMIC DNA]</scope>
    <source>
        <strain evidence="1 2">76713</strain>
    </source>
</reference>
<organism evidence="1 2">
    <name type="scientific">Afipia felis</name>
    <name type="common">Cat scratch disease bacillus</name>
    <dbReference type="NCBI Taxonomy" id="1035"/>
    <lineage>
        <taxon>Bacteria</taxon>
        <taxon>Pseudomonadati</taxon>
        <taxon>Pseudomonadota</taxon>
        <taxon>Alphaproteobacteria</taxon>
        <taxon>Hyphomicrobiales</taxon>
        <taxon>Nitrobacteraceae</taxon>
        <taxon>Afipia</taxon>
    </lineage>
</organism>
<dbReference type="EMBL" id="CCAZ020000003">
    <property type="protein sequence ID" value="CEG10543.1"/>
    <property type="molecule type" value="Genomic_DNA"/>
</dbReference>
<dbReference type="RefSeq" id="WP_081758552.1">
    <property type="nucleotide sequence ID" value="NZ_CCAZ020000003.1"/>
</dbReference>
<proteinExistence type="predicted"/>
<accession>A0A090N8U6</accession>
<name>A0A090N8U6_AFIFE</name>
<dbReference type="Proteomes" id="UP000035762">
    <property type="component" value="Unassembled WGS sequence"/>
</dbReference>
<keyword evidence="2" id="KW-1185">Reference proteome</keyword>
<comment type="caution">
    <text evidence="1">The sequence shown here is derived from an EMBL/GenBank/DDBJ whole genome shotgun (WGS) entry which is preliminary data.</text>
</comment>
<sequence length="103" mass="11784">MIRAKARGRTSLESRTIEAHRAYVQALVEWERVFHLGTCSVCRPEGLTDEEHGIQCELAEAQKERRRMTFRERCDELGYMPSGAKTSLPLHASCGAVPRRRKN</sequence>